<sequence length="709" mass="78819">LTSDGESRRGSAMTILTCKQKLSPDLEIYQLLSGLPFMNLLVGDDDLIADKDWKHIFKWFRNLLLREHEIVVFGTRITPLIIKAHLQADNFGADHIRALLNPEDKQDIKLAFDLLRAIWTLSRTTANSNPGFIKAREALWTFGKFLYHTVIPYLCVDLSLSEQLEHLSASAHLAMLFYEIDGMECLPTLLYVDLMIMIKNIFFCVAKAKVDNPEGSFWIILLGTDRLEENFGDLRTMVGNAANLDVLQLLWRLSGTTEVLPDASDHIKPQFWRADLKVKNVSLLVSWLDGRHTVEKDVPRAADVFAKLKSSLSTAKPIDILSPKGALLIDIALQDDDDDSQNESESRSAMPNEFSEIEAQVEIEDMLDVDAASSAEGNSTNAIEKTIEVKGKPMLKSRALAMYSKYRTFTTSTDRLKRVQHVGRYTSQSSTSEHPSSHLADIESGEGVIVVHDPVATVLCCESQIWLCIGEVNAICIDGRTVEEISLHLLVEDTVTISFQLLGLRRSTSVEDTSGQYDWRTHSIPEITFTVPGRFIETVNPVIAMAPSQPSTVFYLLDSAFLIALSAGLVARLSLADLKKTPKIALSKEFPYKDLDGKLCFLCEDKRDFKDIGGANIIECEFCDPAPTLDAAQGQRVLEHMAVHILFDPKVKASDEPCGLCLRPSPICRFYLKKGKGSQAFGGVRCARLRAPVPSSSTIPFVLPCQTPV</sequence>
<name>A0A4Q2D2D7_9AGAR</name>
<dbReference type="EMBL" id="SDEE01001018">
    <property type="protein sequence ID" value="RXW13089.1"/>
    <property type="molecule type" value="Genomic_DNA"/>
</dbReference>
<organism evidence="1 2">
    <name type="scientific">Candolleomyces aberdarensis</name>
    <dbReference type="NCBI Taxonomy" id="2316362"/>
    <lineage>
        <taxon>Eukaryota</taxon>
        <taxon>Fungi</taxon>
        <taxon>Dikarya</taxon>
        <taxon>Basidiomycota</taxon>
        <taxon>Agaricomycotina</taxon>
        <taxon>Agaricomycetes</taxon>
        <taxon>Agaricomycetidae</taxon>
        <taxon>Agaricales</taxon>
        <taxon>Agaricineae</taxon>
        <taxon>Psathyrellaceae</taxon>
        <taxon>Candolleomyces</taxon>
    </lineage>
</organism>
<comment type="caution">
    <text evidence="1">The sequence shown here is derived from an EMBL/GenBank/DDBJ whole genome shotgun (WGS) entry which is preliminary data.</text>
</comment>
<feature type="non-terminal residue" evidence="1">
    <location>
        <position position="1"/>
    </location>
</feature>
<gene>
    <name evidence="1" type="ORF">EST38_g12763</name>
</gene>
<dbReference type="STRING" id="2316362.A0A4Q2D2D7"/>
<proteinExistence type="predicted"/>
<dbReference type="OrthoDB" id="3173036at2759"/>
<evidence type="ECO:0000313" key="2">
    <source>
        <dbReference type="Proteomes" id="UP000290288"/>
    </source>
</evidence>
<reference evidence="1 2" key="1">
    <citation type="submission" date="2019-01" db="EMBL/GenBank/DDBJ databases">
        <title>Draft genome sequence of Psathyrella aberdarensis IHI B618.</title>
        <authorList>
            <person name="Buettner E."/>
            <person name="Kellner H."/>
        </authorList>
    </citation>
    <scope>NUCLEOTIDE SEQUENCE [LARGE SCALE GENOMIC DNA]</scope>
    <source>
        <strain evidence="1 2">IHI B618</strain>
    </source>
</reference>
<dbReference type="Proteomes" id="UP000290288">
    <property type="component" value="Unassembled WGS sequence"/>
</dbReference>
<keyword evidence="2" id="KW-1185">Reference proteome</keyword>
<dbReference type="AlphaFoldDB" id="A0A4Q2D2D7"/>
<evidence type="ECO:0000313" key="1">
    <source>
        <dbReference type="EMBL" id="RXW13089.1"/>
    </source>
</evidence>
<accession>A0A4Q2D2D7</accession>
<protein>
    <submittedName>
        <fullName evidence="1">Uncharacterized protein</fullName>
    </submittedName>
</protein>